<dbReference type="RefSeq" id="WP_181755810.1">
    <property type="nucleotide sequence ID" value="NZ_JACEOG010000001.1"/>
</dbReference>
<reference evidence="1 2" key="1">
    <citation type="submission" date="2020-07" db="EMBL/GenBank/DDBJ databases">
        <title>Draft genome and description of Aeromicrobium phoceense strain Marseille-Q0843 isolated from healthy skin swab.</title>
        <authorList>
            <person name="Boxberger M."/>
            <person name="La Scola B."/>
        </authorList>
    </citation>
    <scope>NUCLEOTIDE SEQUENCE [LARGE SCALE GENOMIC DNA]</scope>
    <source>
        <strain evidence="1 2">Marseille-Q0843</strain>
    </source>
</reference>
<organism evidence="1 2">
    <name type="scientific">Aeromicrobium phoceense</name>
    <dbReference type="NCBI Taxonomy" id="2754045"/>
    <lineage>
        <taxon>Bacteria</taxon>
        <taxon>Bacillati</taxon>
        <taxon>Actinomycetota</taxon>
        <taxon>Actinomycetes</taxon>
        <taxon>Propionibacteriales</taxon>
        <taxon>Nocardioidaceae</taxon>
        <taxon>Aeromicrobium</taxon>
    </lineage>
</organism>
<proteinExistence type="predicted"/>
<dbReference type="PANTHER" id="PTHR43235">
    <property type="entry name" value="GLUTAMINE AMIDOTRANSFERASE PB2B2.05-RELATED"/>
    <property type="match status" value="1"/>
</dbReference>
<comment type="caution">
    <text evidence="1">The sequence shown here is derived from an EMBL/GenBank/DDBJ whole genome shotgun (WGS) entry which is preliminary data.</text>
</comment>
<keyword evidence="2" id="KW-1185">Reference proteome</keyword>
<gene>
    <name evidence="1" type="ORF">H1W00_11405</name>
</gene>
<dbReference type="Gene3D" id="3.40.50.880">
    <property type="match status" value="1"/>
</dbReference>
<accession>A0A838XPY8</accession>
<evidence type="ECO:0000313" key="1">
    <source>
        <dbReference type="EMBL" id="MBA4609084.1"/>
    </source>
</evidence>
<dbReference type="InterPro" id="IPR044668">
    <property type="entry name" value="PuuD-like"/>
</dbReference>
<dbReference type="GO" id="GO:0005829">
    <property type="term" value="C:cytosol"/>
    <property type="evidence" value="ECO:0007669"/>
    <property type="project" value="TreeGrafter"/>
</dbReference>
<keyword evidence="1" id="KW-0378">Hydrolase</keyword>
<evidence type="ECO:0000313" key="2">
    <source>
        <dbReference type="Proteomes" id="UP000550354"/>
    </source>
</evidence>
<dbReference type="InterPro" id="IPR029062">
    <property type="entry name" value="Class_I_gatase-like"/>
</dbReference>
<dbReference type="SUPFAM" id="SSF52317">
    <property type="entry name" value="Class I glutamine amidotransferase-like"/>
    <property type="match status" value="1"/>
</dbReference>
<dbReference type="AlphaFoldDB" id="A0A838XPY8"/>
<dbReference type="PANTHER" id="PTHR43235:SF1">
    <property type="entry name" value="GLUTAMINE AMIDOTRANSFERASE PB2B2.05-RELATED"/>
    <property type="match status" value="1"/>
</dbReference>
<dbReference type="GO" id="GO:0033969">
    <property type="term" value="F:gamma-glutamyl-gamma-aminobutyrate hydrolase activity"/>
    <property type="evidence" value="ECO:0007669"/>
    <property type="project" value="TreeGrafter"/>
</dbReference>
<dbReference type="GO" id="GO:0006598">
    <property type="term" value="P:polyamine catabolic process"/>
    <property type="evidence" value="ECO:0007669"/>
    <property type="project" value="TreeGrafter"/>
</dbReference>
<dbReference type="Pfam" id="PF07722">
    <property type="entry name" value="Peptidase_C26"/>
    <property type="match status" value="1"/>
</dbReference>
<dbReference type="EMBL" id="JACEOG010000001">
    <property type="protein sequence ID" value="MBA4609084.1"/>
    <property type="molecule type" value="Genomic_DNA"/>
</dbReference>
<dbReference type="Proteomes" id="UP000550354">
    <property type="component" value="Unassembled WGS sequence"/>
</dbReference>
<dbReference type="InterPro" id="IPR011697">
    <property type="entry name" value="Peptidase_C26"/>
</dbReference>
<sequence>MTSSTTPARPLLAVLHLRTRRPHDPAFQVALDALNAPTLRVAAELGWDVVPVASAELPPEVTVELVDRADAVVLMGGEDVDPSFYGGPSTYPGSGHHEPNADRAHVDAVHRCLAAGTPLLGICRGLQVLNVALGGTLVQHLASSHRHRAEGDDHFVRNRVTVTHDGLGAAVDASQDVRCAHHQAVDRVADGLVVAARAADGVVEAVVHESAPITGVQWHPEHAETADLQLGALLRRLTEQAPVAHSAS</sequence>
<dbReference type="PROSITE" id="PS51273">
    <property type="entry name" value="GATASE_TYPE_1"/>
    <property type="match status" value="1"/>
</dbReference>
<protein>
    <submittedName>
        <fullName evidence="1">Gamma-glutamyl-gamma-aminobutyrate hydrolase family protein</fullName>
    </submittedName>
</protein>
<name>A0A838XPY8_9ACTN</name>